<sequence length="92" mass="10270">MKPARGKIVPQLSIIVATRPGQNLTESNRNLGEVATTPIPAQSPNLHKFLFSFSFLMFVLTMHDWSSSASKPITGKCLETPTQWNRKSCLLR</sequence>
<dbReference type="AlphaFoldDB" id="A0AAE1CRL9"/>
<comment type="caution">
    <text evidence="1">The sequence shown here is derived from an EMBL/GenBank/DDBJ whole genome shotgun (WGS) entry which is preliminary data.</text>
</comment>
<keyword evidence="2" id="KW-1185">Reference proteome</keyword>
<proteinExistence type="predicted"/>
<reference evidence="1" key="1">
    <citation type="journal article" date="2023" name="G3 (Bethesda)">
        <title>A reference genome for the long-term kleptoplast-retaining sea slug Elysia crispata morphotype clarki.</title>
        <authorList>
            <person name="Eastman K.E."/>
            <person name="Pendleton A.L."/>
            <person name="Shaikh M.A."/>
            <person name="Suttiyut T."/>
            <person name="Ogas R."/>
            <person name="Tomko P."/>
            <person name="Gavelis G."/>
            <person name="Widhalm J.R."/>
            <person name="Wisecaver J.H."/>
        </authorList>
    </citation>
    <scope>NUCLEOTIDE SEQUENCE</scope>
    <source>
        <strain evidence="1">ECLA1</strain>
    </source>
</reference>
<accession>A0AAE1CRL9</accession>
<dbReference type="EMBL" id="JAWDGP010007026">
    <property type="protein sequence ID" value="KAK3731163.1"/>
    <property type="molecule type" value="Genomic_DNA"/>
</dbReference>
<name>A0AAE1CRL9_9GAST</name>
<dbReference type="Proteomes" id="UP001283361">
    <property type="component" value="Unassembled WGS sequence"/>
</dbReference>
<evidence type="ECO:0000313" key="1">
    <source>
        <dbReference type="EMBL" id="KAK3731163.1"/>
    </source>
</evidence>
<organism evidence="1 2">
    <name type="scientific">Elysia crispata</name>
    <name type="common">lettuce slug</name>
    <dbReference type="NCBI Taxonomy" id="231223"/>
    <lineage>
        <taxon>Eukaryota</taxon>
        <taxon>Metazoa</taxon>
        <taxon>Spiralia</taxon>
        <taxon>Lophotrochozoa</taxon>
        <taxon>Mollusca</taxon>
        <taxon>Gastropoda</taxon>
        <taxon>Heterobranchia</taxon>
        <taxon>Euthyneura</taxon>
        <taxon>Panpulmonata</taxon>
        <taxon>Sacoglossa</taxon>
        <taxon>Placobranchoidea</taxon>
        <taxon>Plakobranchidae</taxon>
        <taxon>Elysia</taxon>
    </lineage>
</organism>
<evidence type="ECO:0000313" key="2">
    <source>
        <dbReference type="Proteomes" id="UP001283361"/>
    </source>
</evidence>
<protein>
    <submittedName>
        <fullName evidence="1">Uncharacterized protein</fullName>
    </submittedName>
</protein>
<gene>
    <name evidence="1" type="ORF">RRG08_044449</name>
</gene>